<dbReference type="AlphaFoldDB" id="A0A100VPX4"/>
<feature type="domain" description="YtkA-like" evidence="1">
    <location>
        <begin position="38"/>
        <end position="132"/>
    </location>
</feature>
<reference evidence="2 3" key="1">
    <citation type="journal article" date="2016" name="Genome Announc.">
        <title>Draft Genome Sequence of Paenibacillus amylolyticus Heshi-A3, Isolated from Fermented Rice Bran in a Japanese Fermented Seafood Dish.</title>
        <authorList>
            <person name="Akuzawa S."/>
            <person name="Nagaoka J."/>
            <person name="Kanekatsu M."/>
            <person name="Kubota E."/>
            <person name="Ohtake R."/>
            <person name="Suzuki T."/>
            <person name="Kanesaki Y."/>
        </authorList>
    </citation>
    <scope>NUCLEOTIDE SEQUENCE [LARGE SCALE GENOMIC DNA]</scope>
    <source>
        <strain evidence="2 3">Heshi-A3</strain>
    </source>
</reference>
<comment type="caution">
    <text evidence="2">The sequence shown here is derived from an EMBL/GenBank/DDBJ whole genome shotgun (WGS) entry which is preliminary data.</text>
</comment>
<evidence type="ECO:0000313" key="3">
    <source>
        <dbReference type="Proteomes" id="UP000069697"/>
    </source>
</evidence>
<evidence type="ECO:0000259" key="1">
    <source>
        <dbReference type="Pfam" id="PF13115"/>
    </source>
</evidence>
<dbReference type="Proteomes" id="UP000069697">
    <property type="component" value="Unassembled WGS sequence"/>
</dbReference>
<dbReference type="OrthoDB" id="2679563at2"/>
<dbReference type="EMBL" id="BCNV01000004">
    <property type="protein sequence ID" value="GAS83892.1"/>
    <property type="molecule type" value="Genomic_DNA"/>
</dbReference>
<accession>A0A100VPX4</accession>
<name>A0A100VPX4_PAEAM</name>
<sequence length="149" mass="16532">MVMSGQARWFTPFLVLILLVAGCSYEEQSASGEMPEMIRVKLMMPDKAKVNEEVALQIKLTQGDQSVNDADHVQFQVWNEQDEPEAPSFDQGMMSAEELESRGATKAVSIGDGIYEVKHVFQQPGVYVVQAHVTSGAMHTMPRTKVTVE</sequence>
<protein>
    <recommendedName>
        <fullName evidence="1">YtkA-like domain-containing protein</fullName>
    </recommendedName>
</protein>
<proteinExistence type="predicted"/>
<dbReference type="InterPro" id="IPR032693">
    <property type="entry name" value="YtkA-like_dom"/>
</dbReference>
<gene>
    <name evidence="2" type="ORF">PAHA3_3994</name>
</gene>
<organism evidence="2 3">
    <name type="scientific">Paenibacillus amylolyticus</name>
    <dbReference type="NCBI Taxonomy" id="1451"/>
    <lineage>
        <taxon>Bacteria</taxon>
        <taxon>Bacillati</taxon>
        <taxon>Bacillota</taxon>
        <taxon>Bacilli</taxon>
        <taxon>Bacillales</taxon>
        <taxon>Paenibacillaceae</taxon>
        <taxon>Paenibacillus</taxon>
    </lineage>
</organism>
<reference evidence="3" key="2">
    <citation type="submission" date="2016-01" db="EMBL/GenBank/DDBJ databases">
        <title>Draft Genome Sequence of Paenibacillus amylolyticus Heshi-A3 that Was Isolated from Fermented Rice Bran with Aging Salted Mackerel, Which Was Named Heshiko as Traditional Fermented Seafood in Japan.</title>
        <authorList>
            <person name="Akuzawa S."/>
            <person name="Nakagawa J."/>
            <person name="Kanekatsu T."/>
            <person name="Kubota E."/>
            <person name="Ohtake R."/>
            <person name="Suzuki T."/>
            <person name="Kanesaki Y."/>
        </authorList>
    </citation>
    <scope>NUCLEOTIDE SEQUENCE [LARGE SCALE GENOMIC DNA]</scope>
    <source>
        <strain evidence="3">Heshi-A3</strain>
    </source>
</reference>
<dbReference type="Pfam" id="PF13115">
    <property type="entry name" value="YtkA"/>
    <property type="match status" value="1"/>
</dbReference>
<evidence type="ECO:0000313" key="2">
    <source>
        <dbReference type="EMBL" id="GAS83892.1"/>
    </source>
</evidence>